<evidence type="ECO:0000313" key="3">
    <source>
        <dbReference type="Proteomes" id="UP000295626"/>
    </source>
</evidence>
<organism evidence="2 3">
    <name type="scientific">Micromonospora fluostatini</name>
    <dbReference type="NCBI Taxonomy" id="1629071"/>
    <lineage>
        <taxon>Bacteria</taxon>
        <taxon>Bacillati</taxon>
        <taxon>Actinomycetota</taxon>
        <taxon>Actinomycetes</taxon>
        <taxon>Micromonosporales</taxon>
        <taxon>Micromonosporaceae</taxon>
        <taxon>Micromonospora</taxon>
    </lineage>
</organism>
<reference evidence="2 3" key="1">
    <citation type="submission" date="2019-02" db="EMBL/GenBank/DDBJ databases">
        <title>Draft genome sequences of novel Actinobacteria.</title>
        <authorList>
            <person name="Sahin N."/>
            <person name="Ay H."/>
            <person name="Saygin H."/>
        </authorList>
    </citation>
    <scope>NUCLEOTIDE SEQUENCE [LARGE SCALE GENOMIC DNA]</scope>
    <source>
        <strain evidence="2 3">JCM 30529</strain>
    </source>
</reference>
<sequence length="114" mass="13085">MAEVPEIELTDPAVLSDPFTAYRRARERSPVVRLVTPGFGAMWAVTRHAPARTLLTDPRFELRAESYLRPSVPEAYRPYLRTMEIDGPEHGRLRRLVAPAFTARRAADRRTRIQ</sequence>
<dbReference type="InterPro" id="IPR036396">
    <property type="entry name" value="Cyt_P450_sf"/>
</dbReference>
<accession>A0ABY2DDA0</accession>
<dbReference type="PANTHER" id="PTHR46696">
    <property type="entry name" value="P450, PUTATIVE (EUROFUNG)-RELATED"/>
    <property type="match status" value="1"/>
</dbReference>
<comment type="caution">
    <text evidence="2">The sequence shown here is derived from an EMBL/GenBank/DDBJ whole genome shotgun (WGS) entry which is preliminary data.</text>
</comment>
<dbReference type="PANTHER" id="PTHR46696:SF1">
    <property type="entry name" value="CYTOCHROME P450 YJIB-RELATED"/>
    <property type="match status" value="1"/>
</dbReference>
<feature type="non-terminal residue" evidence="2">
    <location>
        <position position="114"/>
    </location>
</feature>
<keyword evidence="3" id="KW-1185">Reference proteome</keyword>
<evidence type="ECO:0000313" key="2">
    <source>
        <dbReference type="EMBL" id="TDB85588.1"/>
    </source>
</evidence>
<dbReference type="SUPFAM" id="SSF48264">
    <property type="entry name" value="Cytochrome P450"/>
    <property type="match status" value="1"/>
</dbReference>
<evidence type="ECO:0000256" key="1">
    <source>
        <dbReference type="ARBA" id="ARBA00010617"/>
    </source>
</evidence>
<proteinExistence type="inferred from homology"/>
<gene>
    <name evidence="2" type="ORF">E1091_16820</name>
</gene>
<dbReference type="Gene3D" id="1.10.630.10">
    <property type="entry name" value="Cytochrome P450"/>
    <property type="match status" value="1"/>
</dbReference>
<protein>
    <submittedName>
        <fullName evidence="2">Cytochrome P450</fullName>
    </submittedName>
</protein>
<dbReference type="EMBL" id="SMKE01000769">
    <property type="protein sequence ID" value="TDB85588.1"/>
    <property type="molecule type" value="Genomic_DNA"/>
</dbReference>
<comment type="similarity">
    <text evidence="1">Belongs to the cytochrome P450 family.</text>
</comment>
<name>A0ABY2DDA0_9ACTN</name>
<dbReference type="Proteomes" id="UP000295626">
    <property type="component" value="Unassembled WGS sequence"/>
</dbReference>